<dbReference type="InterPro" id="IPR012337">
    <property type="entry name" value="RNaseH-like_sf"/>
</dbReference>
<dbReference type="Proteomes" id="UP000485569">
    <property type="component" value="Unassembled WGS sequence"/>
</dbReference>
<dbReference type="PANTHER" id="PTHR38462:SF1">
    <property type="entry name" value="YPRB RIBONUCLEASE H-LIKE DOMAIN-CONTAINING PROTEIN"/>
    <property type="match status" value="1"/>
</dbReference>
<organism evidence="2">
    <name type="scientific">Candidatus Atribacter allofermentans</name>
    <dbReference type="NCBI Taxonomy" id="1852833"/>
    <lineage>
        <taxon>Bacteria</taxon>
        <taxon>Pseudomonadati</taxon>
        <taxon>Atribacterota</taxon>
        <taxon>Atribacteria</taxon>
        <taxon>Atribacterales</taxon>
        <taxon>Atribacteraceae</taxon>
        <taxon>Atribacter</taxon>
    </lineage>
</organism>
<feature type="domain" description="YprB ribonuclease H-like" evidence="1">
    <location>
        <begin position="89"/>
        <end position="236"/>
    </location>
</feature>
<dbReference type="Pfam" id="PF13482">
    <property type="entry name" value="RNase_H_2"/>
    <property type="match status" value="1"/>
</dbReference>
<evidence type="ECO:0000313" key="2">
    <source>
        <dbReference type="EMBL" id="OQA59160.1"/>
    </source>
</evidence>
<accession>A0A1V5SXB5</accession>
<gene>
    <name evidence="2" type="ORF">BWY41_00906</name>
</gene>
<dbReference type="EMBL" id="MWBQ01000058">
    <property type="protein sequence ID" value="OQA59160.1"/>
    <property type="molecule type" value="Genomic_DNA"/>
</dbReference>
<dbReference type="InterPro" id="IPR038720">
    <property type="entry name" value="YprB_RNase_H-like_dom"/>
</dbReference>
<dbReference type="InterPro" id="IPR036397">
    <property type="entry name" value="RNaseH_sf"/>
</dbReference>
<dbReference type="SUPFAM" id="SSF53098">
    <property type="entry name" value="Ribonuclease H-like"/>
    <property type="match status" value="1"/>
</dbReference>
<reference evidence="2" key="1">
    <citation type="submission" date="2017-02" db="EMBL/GenBank/DDBJ databases">
        <title>Delving into the versatile metabolic prowess of the omnipresent phylum Bacteroidetes.</title>
        <authorList>
            <person name="Nobu M.K."/>
            <person name="Mei R."/>
            <person name="Narihiro T."/>
            <person name="Kuroda K."/>
            <person name="Liu W.-T."/>
        </authorList>
    </citation>
    <scope>NUCLEOTIDE SEQUENCE</scope>
    <source>
        <strain evidence="2">ADurb.Bin276</strain>
    </source>
</reference>
<protein>
    <recommendedName>
        <fullName evidence="1">YprB ribonuclease H-like domain-containing protein</fullName>
    </recommendedName>
</protein>
<sequence length="289" mass="34388">MLFHTFCHIPSIGEKTERKIWQEGILNWDDALTDPLFRKILPGNISDRAYSMVARSYEKIEKKDIRFFTEKFHNFNRWRIFSHFRSEAVFLDIETSGLNPPDDYITVITLFDGKKIKTYVHGINMADFIDDIFHYQIIITFNGKCFDLPFIERYFDIKLPHIHFDLRFMLKSMGLSGGLKVCEKSLGIDRGKLKGIDGYMAVLLWQKYLEGCTEALETLIAYNVEDTVNLEKLMVYYYNYNVNELSFPYLVLEEPRKKIQISSRIYPEVIKEIRYEKLRFFKEREGLIW</sequence>
<dbReference type="GO" id="GO:0003676">
    <property type="term" value="F:nucleic acid binding"/>
    <property type="evidence" value="ECO:0007669"/>
    <property type="project" value="InterPro"/>
</dbReference>
<name>A0A1V5SXB5_9BACT</name>
<dbReference type="Gene3D" id="3.30.420.10">
    <property type="entry name" value="Ribonuclease H-like superfamily/Ribonuclease H"/>
    <property type="match status" value="1"/>
</dbReference>
<comment type="caution">
    <text evidence="2">The sequence shown here is derived from an EMBL/GenBank/DDBJ whole genome shotgun (WGS) entry which is preliminary data.</text>
</comment>
<dbReference type="PANTHER" id="PTHR38462">
    <property type="entry name" value="EXONUCLEASE-LIKE PROTEIN"/>
    <property type="match status" value="1"/>
</dbReference>
<proteinExistence type="predicted"/>
<evidence type="ECO:0000259" key="1">
    <source>
        <dbReference type="Pfam" id="PF13482"/>
    </source>
</evidence>
<dbReference type="AlphaFoldDB" id="A0A1V5SXB5"/>